<dbReference type="Proteomes" id="UP001595705">
    <property type="component" value="Unassembled WGS sequence"/>
</dbReference>
<sequence>MRKRHLTGLVLLLPLASCGFMDDSEDKLTSWTEGLKQAGDCMTVHAAAIGAGIAPTSVAKVTPDTAEMLQGMRDSAEMLPLDDAGQPTLRDASLRIVEQLDKVKGQSPEAIKAMVESAPYQRDVSVLGDWYTAHCPTDK</sequence>
<dbReference type="EMBL" id="JBHRYA010000007">
    <property type="protein sequence ID" value="MFC3716908.1"/>
    <property type="molecule type" value="Genomic_DNA"/>
</dbReference>
<gene>
    <name evidence="2" type="ORF">ACFONC_12170</name>
</gene>
<evidence type="ECO:0000256" key="1">
    <source>
        <dbReference type="SAM" id="SignalP"/>
    </source>
</evidence>
<organism evidence="2 3">
    <name type="scientific">Luteimonas soli</name>
    <dbReference type="NCBI Taxonomy" id="1648966"/>
    <lineage>
        <taxon>Bacteria</taxon>
        <taxon>Pseudomonadati</taxon>
        <taxon>Pseudomonadota</taxon>
        <taxon>Gammaproteobacteria</taxon>
        <taxon>Lysobacterales</taxon>
        <taxon>Lysobacteraceae</taxon>
        <taxon>Luteimonas</taxon>
    </lineage>
</organism>
<dbReference type="RefSeq" id="WP_386744403.1">
    <property type="nucleotide sequence ID" value="NZ_JBHRYA010000007.1"/>
</dbReference>
<keyword evidence="1" id="KW-0732">Signal</keyword>
<evidence type="ECO:0000313" key="2">
    <source>
        <dbReference type="EMBL" id="MFC3716908.1"/>
    </source>
</evidence>
<name>A0ABV7XNK8_9GAMM</name>
<feature type="chain" id="PRO_5045927027" evidence="1">
    <location>
        <begin position="22"/>
        <end position="139"/>
    </location>
</feature>
<proteinExistence type="predicted"/>
<reference evidence="3" key="1">
    <citation type="journal article" date="2019" name="Int. J. Syst. Evol. Microbiol.">
        <title>The Global Catalogue of Microorganisms (GCM) 10K type strain sequencing project: providing services to taxonomists for standard genome sequencing and annotation.</title>
        <authorList>
            <consortium name="The Broad Institute Genomics Platform"/>
            <consortium name="The Broad Institute Genome Sequencing Center for Infectious Disease"/>
            <person name="Wu L."/>
            <person name="Ma J."/>
        </authorList>
    </citation>
    <scope>NUCLEOTIDE SEQUENCE [LARGE SCALE GENOMIC DNA]</scope>
    <source>
        <strain evidence="3">KCTC 42441</strain>
    </source>
</reference>
<keyword evidence="3" id="KW-1185">Reference proteome</keyword>
<accession>A0ABV7XNK8</accession>
<comment type="caution">
    <text evidence="2">The sequence shown here is derived from an EMBL/GenBank/DDBJ whole genome shotgun (WGS) entry which is preliminary data.</text>
</comment>
<feature type="signal peptide" evidence="1">
    <location>
        <begin position="1"/>
        <end position="21"/>
    </location>
</feature>
<evidence type="ECO:0000313" key="3">
    <source>
        <dbReference type="Proteomes" id="UP001595705"/>
    </source>
</evidence>
<protein>
    <submittedName>
        <fullName evidence="2">Uncharacterized protein</fullName>
    </submittedName>
</protein>